<dbReference type="SMART" id="SM00977">
    <property type="entry name" value="TilS_C"/>
    <property type="match status" value="1"/>
</dbReference>
<feature type="domain" description="Lysidine-tRNA(Ile) synthetase C-terminal" evidence="10">
    <location>
        <begin position="361"/>
        <end position="433"/>
    </location>
</feature>
<keyword evidence="9" id="KW-0472">Membrane</keyword>
<keyword evidence="12" id="KW-1185">Reference proteome</keyword>
<proteinExistence type="inferred from homology"/>
<sequence length="436" mass="51640">MLDKFQKHIHTTFPFLLERKFYIAVSGGLDSMVLVHLFQQMKCSFGMLHCNFQLRATESDEDMKFVLAYAAQHQIPCEVQQFNTKIYAEKNKLSIQLAARELRYQWFEAQRQANHYDYILTAHHLDDTLETFLINFSRGTGLEGLTGIPQQNETIVRPLLPFSREAIWHYAQDNQLQWREDSSNASDNYLRNKIRHHLVPILKELNTSFLDSFQNTIHHLKEAQEILQDGVALRYQEIVLKQEDGTLRFDLKKLLELDHYTSYLYQWLHSYGFTAWQDIFDLVHAQSGKQVHSDAFILLKNRASLLLFSKESQHDKRHYFIEKGIEYVKEPINLTLCNVSYPSYTLAKCIFVDQDKIKYPLVIRKWEEGDVFYPKGMKGKKKLSKYFKDEKFSLYEKSTQWLLCSENQIVWVIGKRQDERFIITENTKQILQIIQQ</sequence>
<dbReference type="EMBL" id="QLSZ01000010">
    <property type="protein sequence ID" value="RAR70650.1"/>
    <property type="molecule type" value="Genomic_DNA"/>
</dbReference>
<keyword evidence="4 8" id="KW-0819">tRNA processing</keyword>
<comment type="domain">
    <text evidence="8">The N-terminal region contains the highly conserved SGGXDS motif, predicted to be a P-loop motif involved in ATP binding.</text>
</comment>
<accession>A0A328YAN2</accession>
<reference evidence="11 12" key="1">
    <citation type="submission" date="2018-06" db="EMBL/GenBank/DDBJ databases">
        <title>Genomic Encyclopedia of Archaeal and Bacterial Type Strains, Phase II (KMG-II): from individual species to whole genera.</title>
        <authorList>
            <person name="Goeker M."/>
        </authorList>
    </citation>
    <scope>NUCLEOTIDE SEQUENCE [LARGE SCALE GENOMIC DNA]</scope>
    <source>
        <strain evidence="11 12">DSM 25663</strain>
    </source>
</reference>
<dbReference type="NCBIfam" id="TIGR02432">
    <property type="entry name" value="lysidine_TilS_N"/>
    <property type="match status" value="1"/>
</dbReference>
<feature type="transmembrane region" description="Helical" evidence="9">
    <location>
        <begin position="21"/>
        <end position="38"/>
    </location>
</feature>
<dbReference type="HAMAP" id="MF_01161">
    <property type="entry name" value="tRNA_Ile_lys_synt"/>
    <property type="match status" value="1"/>
</dbReference>
<dbReference type="OrthoDB" id="9807403at2"/>
<keyword evidence="5 8" id="KW-0547">Nucleotide-binding</keyword>
<dbReference type="SUPFAM" id="SSF56037">
    <property type="entry name" value="PheT/TilS domain"/>
    <property type="match status" value="1"/>
</dbReference>
<comment type="catalytic activity">
    <reaction evidence="7 8">
        <text>cytidine(34) in tRNA(Ile2) + L-lysine + ATP = lysidine(34) in tRNA(Ile2) + AMP + diphosphate + H(+)</text>
        <dbReference type="Rhea" id="RHEA:43744"/>
        <dbReference type="Rhea" id="RHEA-COMP:10625"/>
        <dbReference type="Rhea" id="RHEA-COMP:10670"/>
        <dbReference type="ChEBI" id="CHEBI:15378"/>
        <dbReference type="ChEBI" id="CHEBI:30616"/>
        <dbReference type="ChEBI" id="CHEBI:32551"/>
        <dbReference type="ChEBI" id="CHEBI:33019"/>
        <dbReference type="ChEBI" id="CHEBI:82748"/>
        <dbReference type="ChEBI" id="CHEBI:83665"/>
        <dbReference type="ChEBI" id="CHEBI:456215"/>
        <dbReference type="EC" id="6.3.4.19"/>
    </reaction>
</comment>
<dbReference type="InterPro" id="IPR014729">
    <property type="entry name" value="Rossmann-like_a/b/a_fold"/>
</dbReference>
<keyword evidence="9" id="KW-0812">Transmembrane</keyword>
<evidence type="ECO:0000256" key="7">
    <source>
        <dbReference type="ARBA" id="ARBA00048539"/>
    </source>
</evidence>
<dbReference type="Pfam" id="PF11734">
    <property type="entry name" value="TilS_C"/>
    <property type="match status" value="1"/>
</dbReference>
<keyword evidence="6 8" id="KW-0067">ATP-binding</keyword>
<dbReference type="RefSeq" id="WP_112113773.1">
    <property type="nucleotide sequence ID" value="NZ_QLSZ01000010.1"/>
</dbReference>
<comment type="similarity">
    <text evidence="8">Belongs to the tRNA(Ile)-lysidine synthase family.</text>
</comment>
<dbReference type="CDD" id="cd01992">
    <property type="entry name" value="TilS_N"/>
    <property type="match status" value="1"/>
</dbReference>
<dbReference type="InterPro" id="IPR011063">
    <property type="entry name" value="TilS/TtcA_N"/>
</dbReference>
<comment type="subcellular location">
    <subcellularLocation>
        <location evidence="1 8">Cytoplasm</location>
    </subcellularLocation>
</comment>
<dbReference type="EC" id="6.3.4.19" evidence="8"/>
<dbReference type="InterPro" id="IPR012094">
    <property type="entry name" value="tRNA_Ile_lys_synt"/>
</dbReference>
<dbReference type="SUPFAM" id="SSF52402">
    <property type="entry name" value="Adenine nucleotide alpha hydrolases-like"/>
    <property type="match status" value="1"/>
</dbReference>
<dbReference type="InterPro" id="IPR012796">
    <property type="entry name" value="Lysidine-tRNA-synth_C"/>
</dbReference>
<dbReference type="GO" id="GO:0005524">
    <property type="term" value="F:ATP binding"/>
    <property type="evidence" value="ECO:0007669"/>
    <property type="project" value="UniProtKB-UniRule"/>
</dbReference>
<evidence type="ECO:0000256" key="1">
    <source>
        <dbReference type="ARBA" id="ARBA00004496"/>
    </source>
</evidence>
<keyword evidence="3 8" id="KW-0436">Ligase</keyword>
<dbReference type="AlphaFoldDB" id="A0A328YAN2"/>
<comment type="caution">
    <text evidence="11">The sequence shown here is derived from an EMBL/GenBank/DDBJ whole genome shotgun (WGS) entry which is preliminary data.</text>
</comment>
<dbReference type="Proteomes" id="UP000248840">
    <property type="component" value="Unassembled WGS sequence"/>
</dbReference>
<dbReference type="NCBIfam" id="TIGR02433">
    <property type="entry name" value="lysidine_TilS_C"/>
    <property type="match status" value="1"/>
</dbReference>
<evidence type="ECO:0000313" key="11">
    <source>
        <dbReference type="EMBL" id="RAR70650.1"/>
    </source>
</evidence>
<gene>
    <name evidence="8" type="primary">tilS</name>
    <name evidence="11" type="ORF">CLV55_11050</name>
</gene>
<evidence type="ECO:0000256" key="9">
    <source>
        <dbReference type="SAM" id="Phobius"/>
    </source>
</evidence>
<keyword evidence="9" id="KW-1133">Transmembrane helix</keyword>
<dbReference type="GO" id="GO:0032267">
    <property type="term" value="F:tRNA(Ile)-lysidine synthase activity"/>
    <property type="evidence" value="ECO:0007669"/>
    <property type="project" value="UniProtKB-EC"/>
</dbReference>
<evidence type="ECO:0000256" key="2">
    <source>
        <dbReference type="ARBA" id="ARBA00022490"/>
    </source>
</evidence>
<evidence type="ECO:0000256" key="6">
    <source>
        <dbReference type="ARBA" id="ARBA00022840"/>
    </source>
</evidence>
<evidence type="ECO:0000256" key="8">
    <source>
        <dbReference type="HAMAP-Rule" id="MF_01161"/>
    </source>
</evidence>
<evidence type="ECO:0000313" key="12">
    <source>
        <dbReference type="Proteomes" id="UP000248840"/>
    </source>
</evidence>
<dbReference type="GO" id="GO:0006400">
    <property type="term" value="P:tRNA modification"/>
    <property type="evidence" value="ECO:0007669"/>
    <property type="project" value="UniProtKB-UniRule"/>
</dbReference>
<evidence type="ECO:0000256" key="5">
    <source>
        <dbReference type="ARBA" id="ARBA00022741"/>
    </source>
</evidence>
<dbReference type="GO" id="GO:0005737">
    <property type="term" value="C:cytoplasm"/>
    <property type="evidence" value="ECO:0007669"/>
    <property type="project" value="UniProtKB-SubCell"/>
</dbReference>
<dbReference type="InterPro" id="IPR012795">
    <property type="entry name" value="tRNA_Ile_lys_synt_N"/>
</dbReference>
<name>A0A328YAN2_9FLAO</name>
<protein>
    <recommendedName>
        <fullName evidence="8">tRNA(Ile)-lysidine synthase</fullName>
        <ecNumber evidence="8">6.3.4.19</ecNumber>
    </recommendedName>
    <alternativeName>
        <fullName evidence="8">tRNA(Ile)-2-lysyl-cytidine synthase</fullName>
    </alternativeName>
    <alternativeName>
        <fullName evidence="8">tRNA(Ile)-lysidine synthetase</fullName>
    </alternativeName>
</protein>
<dbReference type="PANTHER" id="PTHR43033">
    <property type="entry name" value="TRNA(ILE)-LYSIDINE SYNTHASE-RELATED"/>
    <property type="match status" value="1"/>
</dbReference>
<evidence type="ECO:0000259" key="10">
    <source>
        <dbReference type="SMART" id="SM00977"/>
    </source>
</evidence>
<feature type="binding site" evidence="8">
    <location>
        <begin position="26"/>
        <end position="31"/>
    </location>
    <ligand>
        <name>ATP</name>
        <dbReference type="ChEBI" id="CHEBI:30616"/>
    </ligand>
</feature>
<comment type="function">
    <text evidence="8">Ligates lysine onto the cytidine present at position 34 of the AUA codon-specific tRNA(Ile) that contains the anticodon CAU, in an ATP-dependent manner. Cytidine is converted to lysidine, thus changing the amino acid specificity of the tRNA from methionine to isoleucine.</text>
</comment>
<evidence type="ECO:0000256" key="4">
    <source>
        <dbReference type="ARBA" id="ARBA00022694"/>
    </source>
</evidence>
<evidence type="ECO:0000256" key="3">
    <source>
        <dbReference type="ARBA" id="ARBA00022598"/>
    </source>
</evidence>
<keyword evidence="2 8" id="KW-0963">Cytoplasm</keyword>
<dbReference type="Pfam" id="PF01171">
    <property type="entry name" value="ATP_bind_3"/>
    <property type="match status" value="1"/>
</dbReference>
<dbReference type="Gene3D" id="3.40.50.620">
    <property type="entry name" value="HUPs"/>
    <property type="match status" value="1"/>
</dbReference>
<dbReference type="PANTHER" id="PTHR43033:SF1">
    <property type="entry name" value="TRNA(ILE)-LYSIDINE SYNTHASE-RELATED"/>
    <property type="match status" value="1"/>
</dbReference>
<organism evidence="11 12">
    <name type="scientific">Flavobacterium aciduliphilum</name>
    <dbReference type="NCBI Taxonomy" id="1101402"/>
    <lineage>
        <taxon>Bacteria</taxon>
        <taxon>Pseudomonadati</taxon>
        <taxon>Bacteroidota</taxon>
        <taxon>Flavobacteriia</taxon>
        <taxon>Flavobacteriales</taxon>
        <taxon>Flavobacteriaceae</taxon>
        <taxon>Flavobacterium</taxon>
    </lineage>
</organism>